<dbReference type="Pfam" id="PF00528">
    <property type="entry name" value="BPD_transp_1"/>
    <property type="match status" value="1"/>
</dbReference>
<sequence>MRASLLAGTAAAALLAVLALAGPLALPDPDLPDYAAKLLPPSAAHPLGTDQLGRDVLARLASGARVTLGAALAVTTLGAAIGVVAGGVAGYARGPVDAAISRVVDVLLAVPSTLVALAVVGALGPGLVHLVLAMSVAAWAPVARLTRSHVLTAATRPDVVAARMAGVGRGRVVLGHVLPGAFLRVLAVAALGLGETIIGLSGLSFLGLGAQPPTAEWGQMLAESRYDLASSPWLLAGPGVAILVAVSAAGLLSDWLGERL</sequence>
<evidence type="ECO:0000256" key="4">
    <source>
        <dbReference type="ARBA" id="ARBA00022692"/>
    </source>
</evidence>
<dbReference type="InterPro" id="IPR050366">
    <property type="entry name" value="BP-dependent_transpt_permease"/>
</dbReference>
<dbReference type="CDD" id="cd06261">
    <property type="entry name" value="TM_PBP2"/>
    <property type="match status" value="1"/>
</dbReference>
<dbReference type="PANTHER" id="PTHR43386">
    <property type="entry name" value="OLIGOPEPTIDE TRANSPORT SYSTEM PERMEASE PROTEIN APPC"/>
    <property type="match status" value="1"/>
</dbReference>
<dbReference type="AlphaFoldDB" id="A0A7W5UX36"/>
<evidence type="ECO:0000259" key="9">
    <source>
        <dbReference type="PROSITE" id="PS50928"/>
    </source>
</evidence>
<comment type="caution">
    <text evidence="10">The sequence shown here is derived from an EMBL/GenBank/DDBJ whole genome shotgun (WGS) entry which is preliminary data.</text>
</comment>
<feature type="transmembrane region" description="Helical" evidence="7">
    <location>
        <begin position="230"/>
        <end position="252"/>
    </location>
</feature>
<feature type="domain" description="ABC transmembrane type-1" evidence="9">
    <location>
        <begin position="64"/>
        <end position="253"/>
    </location>
</feature>
<dbReference type="GO" id="GO:0071916">
    <property type="term" value="F:dipeptide transmembrane transporter activity"/>
    <property type="evidence" value="ECO:0007669"/>
    <property type="project" value="TreeGrafter"/>
</dbReference>
<keyword evidence="8" id="KW-0732">Signal</keyword>
<dbReference type="GO" id="GO:0005886">
    <property type="term" value="C:plasma membrane"/>
    <property type="evidence" value="ECO:0007669"/>
    <property type="project" value="UniProtKB-SubCell"/>
</dbReference>
<proteinExistence type="inferred from homology"/>
<protein>
    <submittedName>
        <fullName evidence="10">Peptide/nickel transport system permease protein</fullName>
    </submittedName>
</protein>
<feature type="transmembrane region" description="Helical" evidence="7">
    <location>
        <begin position="103"/>
        <end position="121"/>
    </location>
</feature>
<reference evidence="10 11" key="1">
    <citation type="submission" date="2020-08" db="EMBL/GenBank/DDBJ databases">
        <title>Sequencing the genomes of 1000 actinobacteria strains.</title>
        <authorList>
            <person name="Klenk H.-P."/>
        </authorList>
    </citation>
    <scope>NUCLEOTIDE SEQUENCE [LARGE SCALE GENOMIC DNA]</scope>
    <source>
        <strain evidence="10 11">DSM 44320</strain>
    </source>
</reference>
<evidence type="ECO:0000256" key="6">
    <source>
        <dbReference type="ARBA" id="ARBA00023136"/>
    </source>
</evidence>
<evidence type="ECO:0000256" key="2">
    <source>
        <dbReference type="ARBA" id="ARBA00022448"/>
    </source>
</evidence>
<feature type="signal peptide" evidence="8">
    <location>
        <begin position="1"/>
        <end position="21"/>
    </location>
</feature>
<dbReference type="PROSITE" id="PS50928">
    <property type="entry name" value="ABC_TM1"/>
    <property type="match status" value="1"/>
</dbReference>
<keyword evidence="4 7" id="KW-0812">Transmembrane</keyword>
<feature type="transmembrane region" description="Helical" evidence="7">
    <location>
        <begin position="181"/>
        <end position="210"/>
    </location>
</feature>
<feature type="chain" id="PRO_5031344739" evidence="8">
    <location>
        <begin position="22"/>
        <end position="260"/>
    </location>
</feature>
<keyword evidence="5 7" id="KW-1133">Transmembrane helix</keyword>
<dbReference type="SUPFAM" id="SSF161098">
    <property type="entry name" value="MetI-like"/>
    <property type="match status" value="1"/>
</dbReference>
<evidence type="ECO:0000313" key="10">
    <source>
        <dbReference type="EMBL" id="MBB3726331.1"/>
    </source>
</evidence>
<comment type="subcellular location">
    <subcellularLocation>
        <location evidence="1 7">Cell membrane</location>
        <topology evidence="1 7">Multi-pass membrane protein</topology>
    </subcellularLocation>
</comment>
<evidence type="ECO:0000256" key="1">
    <source>
        <dbReference type="ARBA" id="ARBA00004651"/>
    </source>
</evidence>
<dbReference type="Proteomes" id="UP000579945">
    <property type="component" value="Unassembled WGS sequence"/>
</dbReference>
<comment type="similarity">
    <text evidence="7">Belongs to the binding-protein-dependent transport system permease family.</text>
</comment>
<evidence type="ECO:0000256" key="8">
    <source>
        <dbReference type="SAM" id="SignalP"/>
    </source>
</evidence>
<evidence type="ECO:0000256" key="3">
    <source>
        <dbReference type="ARBA" id="ARBA00022475"/>
    </source>
</evidence>
<keyword evidence="3" id="KW-1003">Cell membrane</keyword>
<organism evidence="10 11">
    <name type="scientific">Nonomuraea dietziae</name>
    <dbReference type="NCBI Taxonomy" id="65515"/>
    <lineage>
        <taxon>Bacteria</taxon>
        <taxon>Bacillati</taxon>
        <taxon>Actinomycetota</taxon>
        <taxon>Actinomycetes</taxon>
        <taxon>Streptosporangiales</taxon>
        <taxon>Streptosporangiaceae</taxon>
        <taxon>Nonomuraea</taxon>
    </lineage>
</organism>
<dbReference type="InterPro" id="IPR000515">
    <property type="entry name" value="MetI-like"/>
</dbReference>
<name>A0A7W5UX36_9ACTN</name>
<dbReference type="RefSeq" id="WP_183645799.1">
    <property type="nucleotide sequence ID" value="NZ_BAAAXX010000060.1"/>
</dbReference>
<evidence type="ECO:0000313" key="11">
    <source>
        <dbReference type="Proteomes" id="UP000579945"/>
    </source>
</evidence>
<dbReference type="GeneID" id="95388699"/>
<keyword evidence="2 7" id="KW-0813">Transport</keyword>
<evidence type="ECO:0000256" key="5">
    <source>
        <dbReference type="ARBA" id="ARBA00022989"/>
    </source>
</evidence>
<dbReference type="EMBL" id="JACIBV010000001">
    <property type="protein sequence ID" value="MBB3726331.1"/>
    <property type="molecule type" value="Genomic_DNA"/>
</dbReference>
<keyword evidence="6 7" id="KW-0472">Membrane</keyword>
<dbReference type="Gene3D" id="1.10.3720.10">
    <property type="entry name" value="MetI-like"/>
    <property type="match status" value="1"/>
</dbReference>
<keyword evidence="11" id="KW-1185">Reference proteome</keyword>
<feature type="transmembrane region" description="Helical" evidence="7">
    <location>
        <begin position="68"/>
        <end position="91"/>
    </location>
</feature>
<accession>A0A7W5UX36</accession>
<dbReference type="InterPro" id="IPR035906">
    <property type="entry name" value="MetI-like_sf"/>
</dbReference>
<evidence type="ECO:0000256" key="7">
    <source>
        <dbReference type="RuleBase" id="RU363032"/>
    </source>
</evidence>
<dbReference type="PANTHER" id="PTHR43386:SF1">
    <property type="entry name" value="D,D-DIPEPTIDE TRANSPORT SYSTEM PERMEASE PROTEIN DDPC-RELATED"/>
    <property type="match status" value="1"/>
</dbReference>
<gene>
    <name evidence="10" type="ORF">FHR33_002191</name>
</gene>